<dbReference type="InterPro" id="IPR001763">
    <property type="entry name" value="Rhodanese-like_dom"/>
</dbReference>
<reference evidence="4" key="1">
    <citation type="submission" date="2016-12" db="EMBL/GenBank/DDBJ databases">
        <authorList>
            <person name="Brunel B."/>
        </authorList>
    </citation>
    <scope>NUCLEOTIDE SEQUENCE [LARGE SCALE GENOMIC DNA]</scope>
</reference>
<gene>
    <name evidence="3" type="ORF">BQ8482_160036</name>
</gene>
<dbReference type="SMART" id="SM00450">
    <property type="entry name" value="RHOD"/>
    <property type="match status" value="2"/>
</dbReference>
<feature type="domain" description="Rhodanese" evidence="2">
    <location>
        <begin position="36"/>
        <end position="143"/>
    </location>
</feature>
<accession>A0A2P9AHG3</accession>
<dbReference type="InterPro" id="IPR036873">
    <property type="entry name" value="Rhodanese-like_dom_sf"/>
</dbReference>
<sequence length="290" mass="31508">MRGTTVVAAAGDTTFRNASKELAPRDPVIEPDELSLLAAFRLLDVREAEAFQADHAASAVRVPVELWEAAAKTGETSFENISYWERAIADLGVAESVPTVVYDDGRMTEAARVWFILQYFGAEALIVNGGWPAIRERRELLAKASEAPGLTTFRARPGAGLVDLVDRDMLKRELDSVQLLDARTAAEFVGTDLRRNARGGHLPGAHLLPHAGLLEDGRLKPTAELRRLLSDAGFRSGDHVVTHCDGGGRAALAAVAAVRAGYDDVRAYYLSFADWAKDESCPIVQDQQTR</sequence>
<keyword evidence="3" id="KW-0808">Transferase</keyword>
<evidence type="ECO:0000259" key="2">
    <source>
        <dbReference type="PROSITE" id="PS50206"/>
    </source>
</evidence>
<keyword evidence="4" id="KW-1185">Reference proteome</keyword>
<protein>
    <submittedName>
        <fullName evidence="3">Putative Rhodanese family protein</fullName>
        <ecNumber evidence="3">2.8.1.2</ecNumber>
    </submittedName>
</protein>
<dbReference type="SUPFAM" id="SSF52821">
    <property type="entry name" value="Rhodanese/Cell cycle control phosphatase"/>
    <property type="match status" value="2"/>
</dbReference>
<dbReference type="AlphaFoldDB" id="A0A2P9AHG3"/>
<dbReference type="EC" id="2.8.1.2" evidence="3"/>
<evidence type="ECO:0000313" key="3">
    <source>
        <dbReference type="EMBL" id="SJM30561.1"/>
    </source>
</evidence>
<dbReference type="PANTHER" id="PTHR43855">
    <property type="entry name" value="THIOSULFATE SULFURTRANSFERASE"/>
    <property type="match status" value="1"/>
</dbReference>
<dbReference type="GO" id="GO:0016784">
    <property type="term" value="F:3-mercaptopyruvate sulfurtransferase activity"/>
    <property type="evidence" value="ECO:0007669"/>
    <property type="project" value="UniProtKB-EC"/>
</dbReference>
<dbReference type="Proteomes" id="UP000245698">
    <property type="component" value="Unassembled WGS sequence"/>
</dbReference>
<keyword evidence="1" id="KW-0677">Repeat</keyword>
<organism evidence="3 4">
    <name type="scientific">Mesorhizobium delmotii</name>
    <dbReference type="NCBI Taxonomy" id="1631247"/>
    <lineage>
        <taxon>Bacteria</taxon>
        <taxon>Pseudomonadati</taxon>
        <taxon>Pseudomonadota</taxon>
        <taxon>Alphaproteobacteria</taxon>
        <taxon>Hyphomicrobiales</taxon>
        <taxon>Phyllobacteriaceae</taxon>
        <taxon>Mesorhizobium</taxon>
    </lineage>
</organism>
<name>A0A2P9AHG3_9HYPH</name>
<dbReference type="EMBL" id="FUIG01000022">
    <property type="protein sequence ID" value="SJM30561.1"/>
    <property type="molecule type" value="Genomic_DNA"/>
</dbReference>
<evidence type="ECO:0000313" key="4">
    <source>
        <dbReference type="Proteomes" id="UP000245698"/>
    </source>
</evidence>
<dbReference type="InterPro" id="IPR051126">
    <property type="entry name" value="Thiosulfate_sulfurtransferase"/>
</dbReference>
<dbReference type="RefSeq" id="WP_123147991.1">
    <property type="nucleotide sequence ID" value="NZ_FUIG01000022.1"/>
</dbReference>
<evidence type="ECO:0000256" key="1">
    <source>
        <dbReference type="ARBA" id="ARBA00022737"/>
    </source>
</evidence>
<proteinExistence type="predicted"/>
<dbReference type="PANTHER" id="PTHR43855:SF1">
    <property type="entry name" value="THIOSULFATE SULFURTRANSFERASE"/>
    <property type="match status" value="1"/>
</dbReference>
<dbReference type="PROSITE" id="PS50206">
    <property type="entry name" value="RHODANESE_3"/>
    <property type="match status" value="2"/>
</dbReference>
<dbReference type="Gene3D" id="3.40.250.10">
    <property type="entry name" value="Rhodanese-like domain"/>
    <property type="match status" value="2"/>
</dbReference>
<feature type="domain" description="Rhodanese" evidence="2">
    <location>
        <begin position="173"/>
        <end position="284"/>
    </location>
</feature>
<dbReference type="Pfam" id="PF00581">
    <property type="entry name" value="Rhodanese"/>
    <property type="match status" value="2"/>
</dbReference>